<gene>
    <name evidence="1" type="ORF">PR048_012928</name>
</gene>
<evidence type="ECO:0000313" key="2">
    <source>
        <dbReference type="Proteomes" id="UP001159363"/>
    </source>
</evidence>
<evidence type="ECO:0000313" key="1">
    <source>
        <dbReference type="EMBL" id="KAJ8886716.1"/>
    </source>
</evidence>
<reference evidence="1 2" key="1">
    <citation type="submission" date="2023-02" db="EMBL/GenBank/DDBJ databases">
        <title>LHISI_Scaffold_Assembly.</title>
        <authorList>
            <person name="Stuart O.P."/>
            <person name="Cleave R."/>
            <person name="Magrath M.J.L."/>
            <person name="Mikheyev A.S."/>
        </authorList>
    </citation>
    <scope>NUCLEOTIDE SEQUENCE [LARGE SCALE GENOMIC DNA]</scope>
    <source>
        <strain evidence="1">Daus_M_001</strain>
        <tissue evidence="1">Leg muscle</tissue>
    </source>
</reference>
<sequence>MRALEPLGVVAGNYTAIIFPLIESCLLVEIFKTWHKFSGIHATTLKEQMEGLMVFLKAEVEGEEHVTLTHSKPVRDNLKFTKRDVECKGEESEPTECAHINAVVEHFKNVSFYGTRYKVQLPWKENVRGLPTNHELALGRVSHTAEKLNINMRLFNYYNLIMEKEKYIHFGHYLPHRSVVKESSMTARVQPVFDESAKMEVSTGKQQKKTLLQIGLHLDDCDNLKNQPRVFHHASAVFGVTSSPFLLRAVLYFHLSHCEKN</sequence>
<proteinExistence type="predicted"/>
<dbReference type="Proteomes" id="UP001159363">
    <property type="component" value="Chromosome X"/>
</dbReference>
<dbReference type="EMBL" id="JARBHB010000004">
    <property type="protein sequence ID" value="KAJ8886716.1"/>
    <property type="molecule type" value="Genomic_DNA"/>
</dbReference>
<accession>A0ABQ9HRK9</accession>
<comment type="caution">
    <text evidence="1">The sequence shown here is derived from an EMBL/GenBank/DDBJ whole genome shotgun (WGS) entry which is preliminary data.</text>
</comment>
<keyword evidence="2" id="KW-1185">Reference proteome</keyword>
<name>A0ABQ9HRK9_9NEOP</name>
<organism evidence="1 2">
    <name type="scientific">Dryococelus australis</name>
    <dbReference type="NCBI Taxonomy" id="614101"/>
    <lineage>
        <taxon>Eukaryota</taxon>
        <taxon>Metazoa</taxon>
        <taxon>Ecdysozoa</taxon>
        <taxon>Arthropoda</taxon>
        <taxon>Hexapoda</taxon>
        <taxon>Insecta</taxon>
        <taxon>Pterygota</taxon>
        <taxon>Neoptera</taxon>
        <taxon>Polyneoptera</taxon>
        <taxon>Phasmatodea</taxon>
        <taxon>Verophasmatodea</taxon>
        <taxon>Anareolatae</taxon>
        <taxon>Phasmatidae</taxon>
        <taxon>Eurycanthinae</taxon>
        <taxon>Dryococelus</taxon>
    </lineage>
</organism>
<protein>
    <submittedName>
        <fullName evidence="1">Uncharacterized protein</fullName>
    </submittedName>
</protein>